<reference evidence="13 14" key="1">
    <citation type="submission" date="2018-02" db="EMBL/GenBank/DDBJ databases">
        <title>Genomic Encyclopedia of Archaeal and Bacterial Type Strains, Phase II (KMG-II): from individual species to whole genera.</title>
        <authorList>
            <person name="Goeker M."/>
        </authorList>
    </citation>
    <scope>NUCLEOTIDE SEQUENCE [LARGE SCALE GENOMIC DNA]</scope>
    <source>
        <strain evidence="13 14">DSM 22857</strain>
    </source>
</reference>
<keyword evidence="3 10" id="KW-0597">Phosphoprotein</keyword>
<dbReference type="Pfam" id="PF00072">
    <property type="entry name" value="Response_reg"/>
    <property type="match status" value="1"/>
</dbReference>
<dbReference type="GO" id="GO:0005737">
    <property type="term" value="C:cytoplasm"/>
    <property type="evidence" value="ECO:0007669"/>
    <property type="project" value="UniProtKB-SubCell"/>
</dbReference>
<keyword evidence="7 9" id="KW-0010">Activator</keyword>
<evidence type="ECO:0000256" key="6">
    <source>
        <dbReference type="ARBA" id="ARBA00023125"/>
    </source>
</evidence>
<dbReference type="CDD" id="cd19925">
    <property type="entry name" value="REC_citrate_TCS"/>
    <property type="match status" value="1"/>
</dbReference>
<evidence type="ECO:0000256" key="3">
    <source>
        <dbReference type="ARBA" id="ARBA00022553"/>
    </source>
</evidence>
<dbReference type="Pfam" id="PF09339">
    <property type="entry name" value="HTH_IclR"/>
    <property type="match status" value="1"/>
</dbReference>
<dbReference type="Proteomes" id="UP000239485">
    <property type="component" value="Unassembled WGS sequence"/>
</dbReference>
<comment type="caution">
    <text evidence="13">The sequence shown here is derived from an EMBL/GenBank/DDBJ whole genome shotgun (WGS) entry which is preliminary data.</text>
</comment>
<evidence type="ECO:0000256" key="9">
    <source>
        <dbReference type="PIRNR" id="PIRNR006171"/>
    </source>
</evidence>
<name>A0A2S6IGT2_9ACTN</name>
<keyword evidence="6 9" id="KW-0238">DNA-binding</keyword>
<feature type="modified residue" description="4-aspartylphosphate" evidence="10">
    <location>
        <position position="78"/>
    </location>
</feature>
<evidence type="ECO:0000256" key="8">
    <source>
        <dbReference type="ARBA" id="ARBA00023163"/>
    </source>
</evidence>
<evidence type="ECO:0000256" key="1">
    <source>
        <dbReference type="ARBA" id="ARBA00004496"/>
    </source>
</evidence>
<comment type="subcellular location">
    <subcellularLocation>
        <location evidence="1 9">Cytoplasm</location>
    </subcellularLocation>
</comment>
<sequence>MSARPGGTELRVLVVEDEPLVAEAHRAFVDRVAGFRVVAVAHSAREALAALGSTAPGARSREDGSGGGRAGVDLVLLDMGLPDADGLQVLRAVRSAGVPVDVIAVTAARDLPVVRAAVSLGVVQYLLKPFTAAALRDKLLAYARFRDQVVGPPAAPPAVLDQGRIDAALAQLRPQAPEQAARGISAGTLQLVVAALREAQGGAGLSAAEVATRTGLSRESARRYLEHLVSTGQVGKVPRYGGPGRPETGYVPRTPL</sequence>
<evidence type="ECO:0000313" key="14">
    <source>
        <dbReference type="Proteomes" id="UP000239485"/>
    </source>
</evidence>
<feature type="region of interest" description="Disordered" evidence="11">
    <location>
        <begin position="235"/>
        <end position="256"/>
    </location>
</feature>
<keyword evidence="2 9" id="KW-0963">Cytoplasm</keyword>
<dbReference type="GO" id="GO:0003700">
    <property type="term" value="F:DNA-binding transcription factor activity"/>
    <property type="evidence" value="ECO:0007669"/>
    <property type="project" value="InterPro"/>
</dbReference>
<dbReference type="Gene3D" id="1.10.10.10">
    <property type="entry name" value="Winged helix-like DNA-binding domain superfamily/Winged helix DNA-binding domain"/>
    <property type="match status" value="1"/>
</dbReference>
<dbReference type="GO" id="GO:0003677">
    <property type="term" value="F:DNA binding"/>
    <property type="evidence" value="ECO:0007669"/>
    <property type="project" value="UniProtKB-KW"/>
</dbReference>
<feature type="domain" description="Response regulatory" evidence="12">
    <location>
        <begin position="11"/>
        <end position="143"/>
    </location>
</feature>
<dbReference type="InterPro" id="IPR024187">
    <property type="entry name" value="Sig_transdc_resp-reg_cit/mal"/>
</dbReference>
<dbReference type="RefSeq" id="WP_104433668.1">
    <property type="nucleotide sequence ID" value="NZ_PTJD01000010.1"/>
</dbReference>
<dbReference type="InterPro" id="IPR051271">
    <property type="entry name" value="2C-system_Tx_regulators"/>
</dbReference>
<keyword evidence="8 9" id="KW-0804">Transcription</keyword>
<dbReference type="SUPFAM" id="SSF52172">
    <property type="entry name" value="CheY-like"/>
    <property type="match status" value="1"/>
</dbReference>
<evidence type="ECO:0000259" key="12">
    <source>
        <dbReference type="PROSITE" id="PS50110"/>
    </source>
</evidence>
<gene>
    <name evidence="13" type="ORF">CLV92_11050</name>
</gene>
<organism evidence="13 14">
    <name type="scientific">Kineococcus xinjiangensis</name>
    <dbReference type="NCBI Taxonomy" id="512762"/>
    <lineage>
        <taxon>Bacteria</taxon>
        <taxon>Bacillati</taxon>
        <taxon>Actinomycetota</taxon>
        <taxon>Actinomycetes</taxon>
        <taxon>Kineosporiales</taxon>
        <taxon>Kineosporiaceae</taxon>
        <taxon>Kineococcus</taxon>
    </lineage>
</organism>
<evidence type="ECO:0000256" key="4">
    <source>
        <dbReference type="ARBA" id="ARBA00023012"/>
    </source>
</evidence>
<dbReference type="InterPro" id="IPR001789">
    <property type="entry name" value="Sig_transdc_resp-reg_receiver"/>
</dbReference>
<dbReference type="AlphaFoldDB" id="A0A2S6IGT2"/>
<dbReference type="PIRSF" id="PIRSF006171">
    <property type="entry name" value="RR_citrat_malat"/>
    <property type="match status" value="1"/>
</dbReference>
<protein>
    <recommendedName>
        <fullName evidence="9">Transcriptional regulatory protein</fullName>
    </recommendedName>
</protein>
<proteinExistence type="predicted"/>
<dbReference type="PANTHER" id="PTHR45526:SF1">
    <property type="entry name" value="TRANSCRIPTIONAL REGULATORY PROTEIN DCUR-RELATED"/>
    <property type="match status" value="1"/>
</dbReference>
<evidence type="ECO:0000313" key="13">
    <source>
        <dbReference type="EMBL" id="PPK93422.1"/>
    </source>
</evidence>
<dbReference type="InterPro" id="IPR011006">
    <property type="entry name" value="CheY-like_superfamily"/>
</dbReference>
<keyword evidence="14" id="KW-1185">Reference proteome</keyword>
<evidence type="ECO:0000256" key="11">
    <source>
        <dbReference type="SAM" id="MobiDB-lite"/>
    </source>
</evidence>
<dbReference type="OrthoDB" id="7187989at2"/>
<dbReference type="Gene3D" id="3.40.50.2300">
    <property type="match status" value="1"/>
</dbReference>
<keyword evidence="5 9" id="KW-0805">Transcription regulation</keyword>
<dbReference type="InterPro" id="IPR036388">
    <property type="entry name" value="WH-like_DNA-bd_sf"/>
</dbReference>
<dbReference type="GO" id="GO:0000156">
    <property type="term" value="F:phosphorelay response regulator activity"/>
    <property type="evidence" value="ECO:0007669"/>
    <property type="project" value="TreeGrafter"/>
</dbReference>
<dbReference type="InterPro" id="IPR005471">
    <property type="entry name" value="Tscrpt_reg_IclR_N"/>
</dbReference>
<dbReference type="SMART" id="SM00448">
    <property type="entry name" value="REC"/>
    <property type="match status" value="1"/>
</dbReference>
<evidence type="ECO:0000256" key="7">
    <source>
        <dbReference type="ARBA" id="ARBA00023159"/>
    </source>
</evidence>
<accession>A0A2S6IGT2</accession>
<evidence type="ECO:0000256" key="10">
    <source>
        <dbReference type="PROSITE-ProRule" id="PRU00169"/>
    </source>
</evidence>
<evidence type="ECO:0000256" key="5">
    <source>
        <dbReference type="ARBA" id="ARBA00023015"/>
    </source>
</evidence>
<dbReference type="PANTHER" id="PTHR45526">
    <property type="entry name" value="TRANSCRIPTIONAL REGULATORY PROTEIN DPIA"/>
    <property type="match status" value="1"/>
</dbReference>
<evidence type="ECO:0000256" key="2">
    <source>
        <dbReference type="ARBA" id="ARBA00022490"/>
    </source>
</evidence>
<dbReference type="PROSITE" id="PS50110">
    <property type="entry name" value="RESPONSE_REGULATORY"/>
    <property type="match status" value="1"/>
</dbReference>
<dbReference type="EMBL" id="PTJD01000010">
    <property type="protein sequence ID" value="PPK93422.1"/>
    <property type="molecule type" value="Genomic_DNA"/>
</dbReference>
<keyword evidence="4 9" id="KW-0902">Two-component regulatory system</keyword>